<accession>A0A167EZQ5</accession>
<dbReference type="GO" id="GO:0005634">
    <property type="term" value="C:nucleus"/>
    <property type="evidence" value="ECO:0007669"/>
    <property type="project" value="UniProtKB-SubCell"/>
</dbReference>
<dbReference type="InterPro" id="IPR023780">
    <property type="entry name" value="Chromo_domain"/>
</dbReference>
<gene>
    <name evidence="6" type="ORF">BBO_04099</name>
</gene>
<comment type="subcellular location">
    <subcellularLocation>
        <location evidence="1">Nucleus</location>
    </subcellularLocation>
</comment>
<feature type="region of interest" description="Disordered" evidence="4">
    <location>
        <begin position="39"/>
        <end position="156"/>
    </location>
</feature>
<dbReference type="EMBL" id="AZHA01000010">
    <property type="protein sequence ID" value="OAA44616.1"/>
    <property type="molecule type" value="Genomic_DNA"/>
</dbReference>
<keyword evidence="3" id="KW-0539">Nucleus</keyword>
<sequence>MSAMVFRLPFLGANGVEEDDFADDALESPRDDAGFFYLPREQPIETAQIGQETVARAKRRSSKHEPTRPTTEKKPSQSQSAAGSEEESAGKTTPPAKGSARKRQRTGISDSHPENEPRSAVKKRRGGKKAQVKDDIKSPERDADKDGEEEGGGDWEVEKIVDARIEAETYIHWYRVKWKGWSAKHNTWEPKKNLASCQDLIEEFEALQEKEARSAKKQNKNK</sequence>
<feature type="compositionally biased region" description="Acidic residues" evidence="4">
    <location>
        <begin position="145"/>
        <end position="155"/>
    </location>
</feature>
<dbReference type="PANTHER" id="PTHR22812">
    <property type="entry name" value="CHROMOBOX PROTEIN"/>
    <property type="match status" value="1"/>
</dbReference>
<dbReference type="CDD" id="cd00024">
    <property type="entry name" value="CD_CSD"/>
    <property type="match status" value="1"/>
</dbReference>
<name>A0A167EZQ5_9HYPO</name>
<organism evidence="6 7">
    <name type="scientific">Beauveria brongniartii RCEF 3172</name>
    <dbReference type="NCBI Taxonomy" id="1081107"/>
    <lineage>
        <taxon>Eukaryota</taxon>
        <taxon>Fungi</taxon>
        <taxon>Dikarya</taxon>
        <taxon>Ascomycota</taxon>
        <taxon>Pezizomycotina</taxon>
        <taxon>Sordariomycetes</taxon>
        <taxon>Hypocreomycetidae</taxon>
        <taxon>Hypocreales</taxon>
        <taxon>Cordycipitaceae</taxon>
        <taxon>Beauveria</taxon>
        <taxon>Beauveria brongniartii</taxon>
    </lineage>
</organism>
<dbReference type="SMART" id="SM00298">
    <property type="entry name" value="CHROMO"/>
    <property type="match status" value="1"/>
</dbReference>
<evidence type="ECO:0000256" key="2">
    <source>
        <dbReference type="ARBA" id="ARBA00011353"/>
    </source>
</evidence>
<evidence type="ECO:0000313" key="7">
    <source>
        <dbReference type="Proteomes" id="UP000076863"/>
    </source>
</evidence>
<feature type="compositionally biased region" description="Basic and acidic residues" evidence="4">
    <location>
        <begin position="131"/>
        <end position="144"/>
    </location>
</feature>
<evidence type="ECO:0000256" key="3">
    <source>
        <dbReference type="ARBA" id="ARBA00023242"/>
    </source>
</evidence>
<evidence type="ECO:0000256" key="4">
    <source>
        <dbReference type="SAM" id="MobiDB-lite"/>
    </source>
</evidence>
<comment type="subunit">
    <text evidence="2">Component of the NuA4 histone acetyltransferase complex.</text>
</comment>
<comment type="caution">
    <text evidence="6">The sequence shown here is derived from an EMBL/GenBank/DDBJ whole genome shotgun (WGS) entry which is preliminary data.</text>
</comment>
<dbReference type="GO" id="GO:0006338">
    <property type="term" value="P:chromatin remodeling"/>
    <property type="evidence" value="ECO:0007669"/>
    <property type="project" value="UniProtKB-ARBA"/>
</dbReference>
<dbReference type="InterPro" id="IPR023779">
    <property type="entry name" value="Chromodomain_CS"/>
</dbReference>
<dbReference type="Gene3D" id="2.40.50.40">
    <property type="match status" value="1"/>
</dbReference>
<protein>
    <submittedName>
        <fullName evidence="6">Chromo domain-like protein</fullName>
    </submittedName>
</protein>
<evidence type="ECO:0000313" key="6">
    <source>
        <dbReference type="EMBL" id="OAA44616.1"/>
    </source>
</evidence>
<feature type="domain" description="Chromo" evidence="5">
    <location>
        <begin position="155"/>
        <end position="216"/>
    </location>
</feature>
<proteinExistence type="predicted"/>
<dbReference type="OrthoDB" id="433924at2759"/>
<dbReference type="InterPro" id="IPR051219">
    <property type="entry name" value="Heterochromatin_chromo-domain"/>
</dbReference>
<keyword evidence="7" id="KW-1185">Reference proteome</keyword>
<evidence type="ECO:0000259" key="5">
    <source>
        <dbReference type="PROSITE" id="PS50013"/>
    </source>
</evidence>
<reference evidence="6 7" key="1">
    <citation type="journal article" date="2016" name="Genome Biol. Evol.">
        <title>Divergent and convergent evolution of fungal pathogenicity.</title>
        <authorList>
            <person name="Shang Y."/>
            <person name="Xiao G."/>
            <person name="Zheng P."/>
            <person name="Cen K."/>
            <person name="Zhan S."/>
            <person name="Wang C."/>
        </authorList>
    </citation>
    <scope>NUCLEOTIDE SEQUENCE [LARGE SCALE GENOMIC DNA]</scope>
    <source>
        <strain evidence="6 7">RCEF 3172</strain>
    </source>
</reference>
<feature type="compositionally biased region" description="Basic and acidic residues" evidence="4">
    <location>
        <begin position="63"/>
        <end position="75"/>
    </location>
</feature>
<dbReference type="AlphaFoldDB" id="A0A167EZQ5"/>
<dbReference type="SUPFAM" id="SSF54160">
    <property type="entry name" value="Chromo domain-like"/>
    <property type="match status" value="1"/>
</dbReference>
<dbReference type="Proteomes" id="UP000076863">
    <property type="component" value="Unassembled WGS sequence"/>
</dbReference>
<evidence type="ECO:0000256" key="1">
    <source>
        <dbReference type="ARBA" id="ARBA00004123"/>
    </source>
</evidence>
<dbReference type="PROSITE" id="PS00598">
    <property type="entry name" value="CHROMO_1"/>
    <property type="match status" value="1"/>
</dbReference>
<dbReference type="Pfam" id="PF00385">
    <property type="entry name" value="Chromo"/>
    <property type="match status" value="1"/>
</dbReference>
<dbReference type="InterPro" id="IPR016197">
    <property type="entry name" value="Chromo-like_dom_sf"/>
</dbReference>
<dbReference type="InterPro" id="IPR000953">
    <property type="entry name" value="Chromo/chromo_shadow_dom"/>
</dbReference>
<feature type="compositionally biased region" description="Basic residues" evidence="4">
    <location>
        <begin position="120"/>
        <end position="130"/>
    </location>
</feature>
<dbReference type="PROSITE" id="PS50013">
    <property type="entry name" value="CHROMO_2"/>
    <property type="match status" value="1"/>
</dbReference>